<reference evidence="1" key="1">
    <citation type="submission" date="2020-04" db="EMBL/GenBank/DDBJ databases">
        <authorList>
            <person name="Alioto T."/>
            <person name="Alioto T."/>
            <person name="Gomez Garrido J."/>
        </authorList>
    </citation>
    <scope>NUCLEOTIDE SEQUENCE</scope>
    <source>
        <strain evidence="1">A484AB</strain>
    </source>
</reference>
<evidence type="ECO:0000313" key="2">
    <source>
        <dbReference type="Proteomes" id="UP001152795"/>
    </source>
</evidence>
<gene>
    <name evidence="1" type="ORF">PACLA_8A009902</name>
</gene>
<evidence type="ECO:0000313" key="1">
    <source>
        <dbReference type="EMBL" id="CAB4017479.1"/>
    </source>
</evidence>
<protein>
    <submittedName>
        <fullName evidence="1">Uncharacterized protein</fullName>
    </submittedName>
</protein>
<sequence length="233" mass="26334">MATAFLGDSYITRNIVGFMTSFFGDSIGGIFSVELFDGTIDKLSKTSLLQKISILTNIFKIMQLVDGGKVYPVVQTIIDSGKGDLFTDKTKFEEVFTFNGFSSILNLIFVKDIPKGIEYFVNNCKEHRDSIKNFHIFRERVFNPSLKELIRVFIVFVLSVCNKDGFKILSRASYEKDLNGEERDALENLFFSINSLHTQLCTVNTEMSEDTKALAKKLKQLSTKDGLVQLISD</sequence>
<dbReference type="AlphaFoldDB" id="A0A7D9J050"/>
<comment type="caution">
    <text evidence="1">The sequence shown here is derived from an EMBL/GenBank/DDBJ whole genome shotgun (WGS) entry which is preliminary data.</text>
</comment>
<accession>A0A7D9J050</accession>
<name>A0A7D9J050_PARCT</name>
<proteinExistence type="predicted"/>
<dbReference type="Proteomes" id="UP001152795">
    <property type="component" value="Unassembled WGS sequence"/>
</dbReference>
<organism evidence="1 2">
    <name type="scientific">Paramuricea clavata</name>
    <name type="common">Red gorgonian</name>
    <name type="synonym">Violescent sea-whip</name>
    <dbReference type="NCBI Taxonomy" id="317549"/>
    <lineage>
        <taxon>Eukaryota</taxon>
        <taxon>Metazoa</taxon>
        <taxon>Cnidaria</taxon>
        <taxon>Anthozoa</taxon>
        <taxon>Octocorallia</taxon>
        <taxon>Malacalcyonacea</taxon>
        <taxon>Plexauridae</taxon>
        <taxon>Paramuricea</taxon>
    </lineage>
</organism>
<keyword evidence="2" id="KW-1185">Reference proteome</keyword>
<dbReference type="EMBL" id="CACRXK020009564">
    <property type="protein sequence ID" value="CAB4017479.1"/>
    <property type="molecule type" value="Genomic_DNA"/>
</dbReference>